<dbReference type="EMBL" id="FJOG01000019">
    <property type="protein sequence ID" value="CZR62047.1"/>
    <property type="molecule type" value="Genomic_DNA"/>
</dbReference>
<feature type="region of interest" description="Disordered" evidence="1">
    <location>
        <begin position="9"/>
        <end position="28"/>
    </location>
</feature>
<dbReference type="OrthoDB" id="2922289at2759"/>
<feature type="compositionally biased region" description="Polar residues" evidence="1">
    <location>
        <begin position="441"/>
        <end position="452"/>
    </location>
</feature>
<proteinExistence type="predicted"/>
<evidence type="ECO:0000313" key="2">
    <source>
        <dbReference type="EMBL" id="CZR62047.1"/>
    </source>
</evidence>
<keyword evidence="3" id="KW-1185">Reference proteome</keyword>
<dbReference type="STRING" id="576137.A0A1L7XAP8"/>
<name>A0A1L7XAP8_9HELO</name>
<evidence type="ECO:0000313" key="3">
    <source>
        <dbReference type="Proteomes" id="UP000184330"/>
    </source>
</evidence>
<evidence type="ECO:0000256" key="1">
    <source>
        <dbReference type="SAM" id="MobiDB-lite"/>
    </source>
</evidence>
<reference evidence="2 3" key="1">
    <citation type="submission" date="2016-03" db="EMBL/GenBank/DDBJ databases">
        <authorList>
            <person name="Ploux O."/>
        </authorList>
    </citation>
    <scope>NUCLEOTIDE SEQUENCE [LARGE SCALE GENOMIC DNA]</scope>
    <source>
        <strain evidence="2 3">UAMH 11012</strain>
    </source>
</reference>
<gene>
    <name evidence="2" type="ORF">PAC_11944</name>
</gene>
<feature type="compositionally biased region" description="Polar residues" evidence="1">
    <location>
        <begin position="16"/>
        <end position="28"/>
    </location>
</feature>
<accession>A0A1L7XAP8</accession>
<feature type="region of interest" description="Disordered" evidence="1">
    <location>
        <begin position="400"/>
        <end position="452"/>
    </location>
</feature>
<dbReference type="PANTHER" id="PTHR40788">
    <property type="entry name" value="CLR5 DOMAIN-CONTAINING PROTEIN-RELATED"/>
    <property type="match status" value="1"/>
</dbReference>
<protein>
    <submittedName>
        <fullName evidence="2">Uncharacterized protein</fullName>
    </submittedName>
</protein>
<dbReference type="PANTHER" id="PTHR40788:SF1">
    <property type="entry name" value="IPA PROTEIN"/>
    <property type="match status" value="1"/>
</dbReference>
<dbReference type="AlphaFoldDB" id="A0A1L7XAP8"/>
<organism evidence="2 3">
    <name type="scientific">Phialocephala subalpina</name>
    <dbReference type="NCBI Taxonomy" id="576137"/>
    <lineage>
        <taxon>Eukaryota</taxon>
        <taxon>Fungi</taxon>
        <taxon>Dikarya</taxon>
        <taxon>Ascomycota</taxon>
        <taxon>Pezizomycotina</taxon>
        <taxon>Leotiomycetes</taxon>
        <taxon>Helotiales</taxon>
        <taxon>Mollisiaceae</taxon>
        <taxon>Phialocephala</taxon>
        <taxon>Phialocephala fortinii species complex</taxon>
    </lineage>
</organism>
<dbReference type="Proteomes" id="UP000184330">
    <property type="component" value="Unassembled WGS sequence"/>
</dbReference>
<sequence length="452" mass="50722">MAKLPVAVNSGLCVPQPTSDDSNDQNSSEKLISLEENSAVNEIDPGTTTLPLDCTVHRHRRHPGNWLANSNCKRTAEKARENCLHRTIQAFYCPKARQGDVGGPSSYCTGTKSSLDEYLSLCCTEPVVLAHDVNLWFFSRPELVRDEKGRLLPAYTDKHINIAIFEMIHNAAASAAIWNYIYRLHQLLADGPGGPNDKLHRGLFKRHVQSDSGSKYFKRISGKYDNNVARVAMKGDLETLTKQNPQLHYMLRLCQPETDTSRAVAWVKNPDELHQAHPSARDEMQERGWAIFTDLAVIVSFVQSLSVSLPLPTTNLKRGQIHASTSKEFADELTLLKTEIDLSTFVIPINNILEPGIAEGVLSTLDSFIVDKTGTTMGYLYQDLIQDCVSRLQEHYQKSKEQLGKQAKPEMQVPVIEPEPAELRIQQRRQKDKTRPPHSSVYDTNPQSTSRP</sequence>